<protein>
    <submittedName>
        <fullName evidence="1">60S ribosomal protein L21</fullName>
    </submittedName>
</protein>
<dbReference type="Proteomes" id="UP000011080">
    <property type="component" value="Unassembled WGS sequence"/>
</dbReference>
<keyword evidence="1" id="KW-0689">Ribosomal protein</keyword>
<dbReference type="FunFam" id="6.10.250.3260:FF:000001">
    <property type="entry name" value="60S ribosomal protein L21"/>
    <property type="match status" value="1"/>
</dbReference>
<dbReference type="AlphaFoldDB" id="L8INC4"/>
<dbReference type="Gene3D" id="6.10.250.3260">
    <property type="match status" value="1"/>
</dbReference>
<sequence length="136" mass="15770">MEMFLWPHTCESTRKPILQTSREWALFKKECPTNVTTANLEVYNVTQNAIAIVINKQGQDSGQENKCVIEHIKHSKILGCFLKHVKEDDDKEEASKEKDCWVQLKHQPAPPRDTHFMRTNGKEPELFKSIPCEFMA</sequence>
<organism evidence="1 2">
    <name type="scientific">Bos mutus</name>
    <name type="common">wild yak</name>
    <dbReference type="NCBI Taxonomy" id="72004"/>
    <lineage>
        <taxon>Eukaryota</taxon>
        <taxon>Metazoa</taxon>
        <taxon>Chordata</taxon>
        <taxon>Craniata</taxon>
        <taxon>Vertebrata</taxon>
        <taxon>Euteleostomi</taxon>
        <taxon>Mammalia</taxon>
        <taxon>Eutheria</taxon>
        <taxon>Laurasiatheria</taxon>
        <taxon>Artiodactyla</taxon>
        <taxon>Ruminantia</taxon>
        <taxon>Pecora</taxon>
        <taxon>Bovidae</taxon>
        <taxon>Bovinae</taxon>
        <taxon>Bos</taxon>
    </lineage>
</organism>
<dbReference type="GO" id="GO:0005840">
    <property type="term" value="C:ribosome"/>
    <property type="evidence" value="ECO:0007669"/>
    <property type="project" value="UniProtKB-KW"/>
</dbReference>
<dbReference type="InterPro" id="IPR001147">
    <property type="entry name" value="Ribosomal_eL21"/>
</dbReference>
<keyword evidence="1" id="KW-0687">Ribonucleoprotein</keyword>
<evidence type="ECO:0000313" key="1">
    <source>
        <dbReference type="EMBL" id="ELR58060.1"/>
    </source>
</evidence>
<dbReference type="PANTHER" id="PTHR20981">
    <property type="entry name" value="60S RIBOSOMAL PROTEIN L21"/>
    <property type="match status" value="1"/>
</dbReference>
<dbReference type="GO" id="GO:0003735">
    <property type="term" value="F:structural constituent of ribosome"/>
    <property type="evidence" value="ECO:0007669"/>
    <property type="project" value="InterPro"/>
</dbReference>
<accession>L8INC4</accession>
<reference evidence="1 2" key="1">
    <citation type="journal article" date="2012" name="Nat. Genet.">
        <title>The yak genome and adaptation to life at high altitude.</title>
        <authorList>
            <person name="Qiu Q."/>
            <person name="Zhang G."/>
            <person name="Ma T."/>
            <person name="Qian W."/>
            <person name="Wang J."/>
            <person name="Ye Z."/>
            <person name="Cao C."/>
            <person name="Hu Q."/>
            <person name="Kim J."/>
            <person name="Larkin D.M."/>
            <person name="Auvil L."/>
            <person name="Capitanu B."/>
            <person name="Ma J."/>
            <person name="Lewin H.A."/>
            <person name="Qian X."/>
            <person name="Lang Y."/>
            <person name="Zhou R."/>
            <person name="Wang L."/>
            <person name="Wang K."/>
            <person name="Xia J."/>
            <person name="Liao S."/>
            <person name="Pan S."/>
            <person name="Lu X."/>
            <person name="Hou H."/>
            <person name="Wang Y."/>
            <person name="Zang X."/>
            <person name="Yin Y."/>
            <person name="Ma H."/>
            <person name="Zhang J."/>
            <person name="Wang Z."/>
            <person name="Zhang Y."/>
            <person name="Zhang D."/>
            <person name="Yonezawa T."/>
            <person name="Hasegawa M."/>
            <person name="Zhong Y."/>
            <person name="Liu W."/>
            <person name="Zhang Y."/>
            <person name="Huang Z."/>
            <person name="Zhang S."/>
            <person name="Long R."/>
            <person name="Yang H."/>
            <person name="Wang J."/>
            <person name="Lenstra J.A."/>
            <person name="Cooper D.N."/>
            <person name="Wu Y."/>
            <person name="Wang J."/>
            <person name="Shi P."/>
            <person name="Wang J."/>
            <person name="Liu J."/>
        </authorList>
    </citation>
    <scope>NUCLEOTIDE SEQUENCE [LARGE SCALE GENOMIC DNA]</scope>
    <source>
        <strain evidence="2">yakQH1</strain>
    </source>
</reference>
<name>L8INC4_9CETA</name>
<proteinExistence type="predicted"/>
<gene>
    <name evidence="1" type="ORF">M91_03820</name>
</gene>
<dbReference type="EMBL" id="JH880892">
    <property type="protein sequence ID" value="ELR58060.1"/>
    <property type="molecule type" value="Genomic_DNA"/>
</dbReference>
<evidence type="ECO:0000313" key="2">
    <source>
        <dbReference type="Proteomes" id="UP000011080"/>
    </source>
</evidence>
<dbReference type="GO" id="GO:0006412">
    <property type="term" value="P:translation"/>
    <property type="evidence" value="ECO:0007669"/>
    <property type="project" value="InterPro"/>
</dbReference>